<protein>
    <recommendedName>
        <fullName evidence="4">THUMP domain-containing protein</fullName>
    </recommendedName>
</protein>
<keyword evidence="3" id="KW-1185">Reference proteome</keyword>
<dbReference type="PANTHER" id="PTHR13452:SF13">
    <property type="entry name" value="OS02G0672400 PROTEIN"/>
    <property type="match status" value="1"/>
</dbReference>
<accession>A0AAN9QPT1</accession>
<dbReference type="PANTHER" id="PTHR13452">
    <property type="entry name" value="THUMP DOMAIN CONTAINING PROTEIN 1-RELATED"/>
    <property type="match status" value="1"/>
</dbReference>
<dbReference type="InterPro" id="IPR040183">
    <property type="entry name" value="THUMPD1-like"/>
</dbReference>
<feature type="compositionally biased region" description="Basic and acidic residues" evidence="1">
    <location>
        <begin position="50"/>
        <end position="87"/>
    </location>
</feature>
<dbReference type="AlphaFoldDB" id="A0AAN9QPT1"/>
<sequence>MSNISLTQKILNFEADSKDLSIPFYAEIQLTNYNLESKTRFDECRIRREGERKRERMAEEAEAAAKKDDYEEKENEEAKSDAVKSGEKGMTPWEQHSAVINLPRFDYNAPSSLLRHSHSGFLITCTIKREKSATKEVMSILHKFVGPYNAGDYDCLENPKENSTSKRRRMCTKETGEECPDVKETESATANSGDGKLLSPVKAETDKDGVTDLSLVKLTRNGLLLFTFPNNTFPDTVNIVSNIIQALESGSVSLPVWCHRIFPIQATCGLNENELQEAVSMLVKKFVAAKQDKLERPLKFAVGYNRRGIEETKFVKENSNGSDAFSLLDRNKCFGVVASAVNHVVKDSVVDLRSPELSVLVELLPVSGVPNGSMVVAVSVLPRNIVSTKPRLCVKALTSNTKEGSVAQ</sequence>
<evidence type="ECO:0008006" key="4">
    <source>
        <dbReference type="Google" id="ProtNLM"/>
    </source>
</evidence>
<dbReference type="GO" id="GO:0006400">
    <property type="term" value="P:tRNA modification"/>
    <property type="evidence" value="ECO:0007669"/>
    <property type="project" value="InterPro"/>
</dbReference>
<dbReference type="SUPFAM" id="SSF143437">
    <property type="entry name" value="THUMP domain-like"/>
    <property type="match status" value="1"/>
</dbReference>
<dbReference type="Proteomes" id="UP001367508">
    <property type="component" value="Unassembled WGS sequence"/>
</dbReference>
<dbReference type="EMBL" id="JAYMYQ010000003">
    <property type="protein sequence ID" value="KAK7343352.1"/>
    <property type="molecule type" value="Genomic_DNA"/>
</dbReference>
<comment type="caution">
    <text evidence="2">The sequence shown here is derived from an EMBL/GenBank/DDBJ whole genome shotgun (WGS) entry which is preliminary data.</text>
</comment>
<feature type="region of interest" description="Disordered" evidence="1">
    <location>
        <begin position="50"/>
        <end position="90"/>
    </location>
</feature>
<proteinExistence type="predicted"/>
<evidence type="ECO:0000313" key="3">
    <source>
        <dbReference type="Proteomes" id="UP001367508"/>
    </source>
</evidence>
<reference evidence="2 3" key="1">
    <citation type="submission" date="2024-01" db="EMBL/GenBank/DDBJ databases">
        <title>The genomes of 5 underutilized Papilionoideae crops provide insights into root nodulation and disease resistanc.</title>
        <authorList>
            <person name="Jiang F."/>
        </authorList>
    </citation>
    <scope>NUCLEOTIDE SEQUENCE [LARGE SCALE GENOMIC DNA]</scope>
    <source>
        <strain evidence="2">LVBAO_FW01</strain>
        <tissue evidence="2">Leaves</tissue>
    </source>
</reference>
<organism evidence="2 3">
    <name type="scientific">Canavalia gladiata</name>
    <name type="common">Sword bean</name>
    <name type="synonym">Dolichos gladiatus</name>
    <dbReference type="NCBI Taxonomy" id="3824"/>
    <lineage>
        <taxon>Eukaryota</taxon>
        <taxon>Viridiplantae</taxon>
        <taxon>Streptophyta</taxon>
        <taxon>Embryophyta</taxon>
        <taxon>Tracheophyta</taxon>
        <taxon>Spermatophyta</taxon>
        <taxon>Magnoliopsida</taxon>
        <taxon>eudicotyledons</taxon>
        <taxon>Gunneridae</taxon>
        <taxon>Pentapetalae</taxon>
        <taxon>rosids</taxon>
        <taxon>fabids</taxon>
        <taxon>Fabales</taxon>
        <taxon>Fabaceae</taxon>
        <taxon>Papilionoideae</taxon>
        <taxon>50 kb inversion clade</taxon>
        <taxon>NPAAA clade</taxon>
        <taxon>indigoferoid/millettioid clade</taxon>
        <taxon>Phaseoleae</taxon>
        <taxon>Canavalia</taxon>
    </lineage>
</organism>
<gene>
    <name evidence="2" type="ORF">VNO77_12017</name>
</gene>
<dbReference type="CDD" id="cd11717">
    <property type="entry name" value="THUMP_THUMPD1_like"/>
    <property type="match status" value="1"/>
</dbReference>
<evidence type="ECO:0000313" key="2">
    <source>
        <dbReference type="EMBL" id="KAK7343352.1"/>
    </source>
</evidence>
<dbReference type="GO" id="GO:0003723">
    <property type="term" value="F:RNA binding"/>
    <property type="evidence" value="ECO:0007669"/>
    <property type="project" value="InterPro"/>
</dbReference>
<evidence type="ECO:0000256" key="1">
    <source>
        <dbReference type="SAM" id="MobiDB-lite"/>
    </source>
</evidence>
<name>A0AAN9QPT1_CANGL</name>